<feature type="compositionally biased region" description="Basic residues" evidence="1">
    <location>
        <begin position="246"/>
        <end position="256"/>
    </location>
</feature>
<organism evidence="2 3">
    <name type="scientific">Tanacetum coccineum</name>
    <dbReference type="NCBI Taxonomy" id="301880"/>
    <lineage>
        <taxon>Eukaryota</taxon>
        <taxon>Viridiplantae</taxon>
        <taxon>Streptophyta</taxon>
        <taxon>Embryophyta</taxon>
        <taxon>Tracheophyta</taxon>
        <taxon>Spermatophyta</taxon>
        <taxon>Magnoliopsida</taxon>
        <taxon>eudicotyledons</taxon>
        <taxon>Gunneridae</taxon>
        <taxon>Pentapetalae</taxon>
        <taxon>asterids</taxon>
        <taxon>campanulids</taxon>
        <taxon>Asterales</taxon>
        <taxon>Asteraceae</taxon>
        <taxon>Asteroideae</taxon>
        <taxon>Anthemideae</taxon>
        <taxon>Anthemidinae</taxon>
        <taxon>Tanacetum</taxon>
    </lineage>
</organism>
<name>A0ABQ5J334_9ASTR</name>
<evidence type="ECO:0000313" key="2">
    <source>
        <dbReference type="EMBL" id="GJU06531.1"/>
    </source>
</evidence>
<evidence type="ECO:0000256" key="1">
    <source>
        <dbReference type="SAM" id="MobiDB-lite"/>
    </source>
</evidence>
<dbReference type="EMBL" id="BQNB010021449">
    <property type="protein sequence ID" value="GJU06531.1"/>
    <property type="molecule type" value="Genomic_DNA"/>
</dbReference>
<feature type="region of interest" description="Disordered" evidence="1">
    <location>
        <begin position="223"/>
        <end position="265"/>
    </location>
</feature>
<keyword evidence="3" id="KW-1185">Reference proteome</keyword>
<proteinExistence type="predicted"/>
<gene>
    <name evidence="2" type="ORF">Tco_1122961</name>
</gene>
<reference evidence="2" key="1">
    <citation type="journal article" date="2022" name="Int. J. Mol. Sci.">
        <title>Draft Genome of Tanacetum Coccineum: Genomic Comparison of Closely Related Tanacetum-Family Plants.</title>
        <authorList>
            <person name="Yamashiro T."/>
            <person name="Shiraishi A."/>
            <person name="Nakayama K."/>
            <person name="Satake H."/>
        </authorList>
    </citation>
    <scope>NUCLEOTIDE SEQUENCE</scope>
</reference>
<comment type="caution">
    <text evidence="2">The sequence shown here is derived from an EMBL/GenBank/DDBJ whole genome shotgun (WGS) entry which is preliminary data.</text>
</comment>
<feature type="compositionally biased region" description="Low complexity" evidence="1">
    <location>
        <begin position="234"/>
        <end position="245"/>
    </location>
</feature>
<evidence type="ECO:0000313" key="3">
    <source>
        <dbReference type="Proteomes" id="UP001151760"/>
    </source>
</evidence>
<protein>
    <submittedName>
        <fullName evidence="2">Uncharacterized protein</fullName>
    </submittedName>
</protein>
<reference evidence="2" key="2">
    <citation type="submission" date="2022-01" db="EMBL/GenBank/DDBJ databases">
        <authorList>
            <person name="Yamashiro T."/>
            <person name="Shiraishi A."/>
            <person name="Satake H."/>
            <person name="Nakayama K."/>
        </authorList>
    </citation>
    <scope>NUCLEOTIDE SEQUENCE</scope>
</reference>
<dbReference type="Proteomes" id="UP001151760">
    <property type="component" value="Unassembled WGS sequence"/>
</dbReference>
<sequence>MDADVGADEIASDGNVDPYYEARVNNTVGDVLERYLLPIVPGPYYISYPYDEGSGSETALDRFPTSAETHRLRELSSVENIEHLSKQCTEQTQNIKRQSADLKQQNESTIHANGEVFRLTAQLGVLKSRCQTAEQKLSSWDNKHRKFLKSGEFNRAFAGVLNMAISVGVKRGLRMDRTDEEFMELSQRVVGFIPDAKEKFDRVIAAFPDTTFPFLDKTSSATTSVRANTHVRHSTSSSGTFGHTSTPKHLKKKKKPVEKGGHSAV</sequence>
<accession>A0ABQ5J334</accession>